<keyword evidence="1" id="KW-1133">Transmembrane helix</keyword>
<accession>A0AAD6S1G6</accession>
<gene>
    <name evidence="2" type="ORF">C8F04DRAFT_975534</name>
</gene>
<feature type="transmembrane region" description="Helical" evidence="1">
    <location>
        <begin position="20"/>
        <end position="40"/>
    </location>
</feature>
<organism evidence="2 3">
    <name type="scientific">Mycena alexandri</name>
    <dbReference type="NCBI Taxonomy" id="1745969"/>
    <lineage>
        <taxon>Eukaryota</taxon>
        <taxon>Fungi</taxon>
        <taxon>Dikarya</taxon>
        <taxon>Basidiomycota</taxon>
        <taxon>Agaricomycotina</taxon>
        <taxon>Agaricomycetes</taxon>
        <taxon>Agaricomycetidae</taxon>
        <taxon>Agaricales</taxon>
        <taxon>Marasmiineae</taxon>
        <taxon>Mycenaceae</taxon>
        <taxon>Mycena</taxon>
    </lineage>
</organism>
<name>A0AAD6S1G6_9AGAR</name>
<evidence type="ECO:0000313" key="3">
    <source>
        <dbReference type="Proteomes" id="UP001218188"/>
    </source>
</evidence>
<proteinExistence type="predicted"/>
<keyword evidence="1" id="KW-0472">Membrane</keyword>
<evidence type="ECO:0000313" key="2">
    <source>
        <dbReference type="EMBL" id="KAJ7019486.1"/>
    </source>
</evidence>
<dbReference type="EMBL" id="JARJCM010000291">
    <property type="protein sequence ID" value="KAJ7019486.1"/>
    <property type="molecule type" value="Genomic_DNA"/>
</dbReference>
<evidence type="ECO:0000256" key="1">
    <source>
        <dbReference type="SAM" id="Phobius"/>
    </source>
</evidence>
<reference evidence="2" key="1">
    <citation type="submission" date="2023-03" db="EMBL/GenBank/DDBJ databases">
        <title>Massive genome expansion in bonnet fungi (Mycena s.s.) driven by repeated elements and novel gene families across ecological guilds.</title>
        <authorList>
            <consortium name="Lawrence Berkeley National Laboratory"/>
            <person name="Harder C.B."/>
            <person name="Miyauchi S."/>
            <person name="Viragh M."/>
            <person name="Kuo A."/>
            <person name="Thoen E."/>
            <person name="Andreopoulos B."/>
            <person name="Lu D."/>
            <person name="Skrede I."/>
            <person name="Drula E."/>
            <person name="Henrissat B."/>
            <person name="Morin E."/>
            <person name="Kohler A."/>
            <person name="Barry K."/>
            <person name="LaButti K."/>
            <person name="Morin E."/>
            <person name="Salamov A."/>
            <person name="Lipzen A."/>
            <person name="Mereny Z."/>
            <person name="Hegedus B."/>
            <person name="Baldrian P."/>
            <person name="Stursova M."/>
            <person name="Weitz H."/>
            <person name="Taylor A."/>
            <person name="Grigoriev I.V."/>
            <person name="Nagy L.G."/>
            <person name="Martin F."/>
            <person name="Kauserud H."/>
        </authorList>
    </citation>
    <scope>NUCLEOTIDE SEQUENCE</scope>
    <source>
        <strain evidence="2">CBHHK200</strain>
    </source>
</reference>
<dbReference type="AlphaFoldDB" id="A0AAD6S1G6"/>
<comment type="caution">
    <text evidence="2">The sequence shown here is derived from an EMBL/GenBank/DDBJ whole genome shotgun (WGS) entry which is preliminary data.</text>
</comment>
<dbReference type="Proteomes" id="UP001218188">
    <property type="component" value="Unassembled WGS sequence"/>
</dbReference>
<protein>
    <submittedName>
        <fullName evidence="2">Uncharacterized protein</fullName>
    </submittedName>
</protein>
<keyword evidence="1" id="KW-0812">Transmembrane</keyword>
<sequence>MGFWIPELLLGFYSPVPGDPPANTIFFFKALCVVSALRWISLRPRKHSRRLRVTIFTDNQNSVNIFSSLCAAPNYNLLLRTAVDNLIAHNVDLRVLHVRGEDNYVADAISRQRFSDAIARAPGLTIQDFTPPREPLGAVSS</sequence>
<keyword evidence="3" id="KW-1185">Reference proteome</keyword>